<reference evidence="1 2" key="1">
    <citation type="submission" date="2018-03" db="EMBL/GenBank/DDBJ databases">
        <title>Genomic Encyclopedia of Archaeal and Bacterial Type Strains, Phase II (KMG-II): from individual species to whole genera.</title>
        <authorList>
            <person name="Goeker M."/>
        </authorList>
    </citation>
    <scope>NUCLEOTIDE SEQUENCE [LARGE SCALE GENOMIC DNA]</scope>
    <source>
        <strain evidence="1 2">DSM 24859</strain>
    </source>
</reference>
<comment type="caution">
    <text evidence="1">The sequence shown here is derived from an EMBL/GenBank/DDBJ whole genome shotgun (WGS) entry which is preliminary data.</text>
</comment>
<accession>A0A2P8HJX7</accession>
<sequence length="47" mass="5526">MNMQKRLSKKGDKITFYYDFGRGPGQRPTTGIFIYTHPKDQEALNYL</sequence>
<protein>
    <submittedName>
        <fullName evidence="1">Uncharacterized protein</fullName>
    </submittedName>
</protein>
<dbReference type="Proteomes" id="UP000240971">
    <property type="component" value="Unassembled WGS sequence"/>
</dbReference>
<evidence type="ECO:0000313" key="2">
    <source>
        <dbReference type="Proteomes" id="UP000240971"/>
    </source>
</evidence>
<dbReference type="AlphaFoldDB" id="A0A2P8HJX7"/>
<evidence type="ECO:0000313" key="1">
    <source>
        <dbReference type="EMBL" id="PSL46526.1"/>
    </source>
</evidence>
<proteinExistence type="predicted"/>
<organism evidence="1 2">
    <name type="scientific">Chitinophaga niastensis</name>
    <dbReference type="NCBI Taxonomy" id="536980"/>
    <lineage>
        <taxon>Bacteria</taxon>
        <taxon>Pseudomonadati</taxon>
        <taxon>Bacteroidota</taxon>
        <taxon>Chitinophagia</taxon>
        <taxon>Chitinophagales</taxon>
        <taxon>Chitinophagaceae</taxon>
        <taxon>Chitinophaga</taxon>
    </lineage>
</organism>
<name>A0A2P8HJX7_CHINA</name>
<gene>
    <name evidence="1" type="ORF">CLV51_103507</name>
</gene>
<dbReference type="EMBL" id="PYAW01000003">
    <property type="protein sequence ID" value="PSL46526.1"/>
    <property type="molecule type" value="Genomic_DNA"/>
</dbReference>
<keyword evidence="2" id="KW-1185">Reference proteome</keyword>